<dbReference type="AlphaFoldDB" id="A0A2T0R8C4"/>
<reference evidence="1 2" key="1">
    <citation type="submission" date="2018-03" db="EMBL/GenBank/DDBJ databases">
        <title>Genomic Encyclopedia of Archaeal and Bacterial Type Strains, Phase II (KMG-II): from individual species to whole genera.</title>
        <authorList>
            <person name="Goeker M."/>
        </authorList>
    </citation>
    <scope>NUCLEOTIDE SEQUENCE [LARGE SCALE GENOMIC DNA]</scope>
    <source>
        <strain evidence="1 2">DSM 19711</strain>
    </source>
</reference>
<evidence type="ECO:0000313" key="2">
    <source>
        <dbReference type="Proteomes" id="UP000238083"/>
    </source>
</evidence>
<organism evidence="1 2">
    <name type="scientific">Kineococcus rhizosphaerae</name>
    <dbReference type="NCBI Taxonomy" id="559628"/>
    <lineage>
        <taxon>Bacteria</taxon>
        <taxon>Bacillati</taxon>
        <taxon>Actinomycetota</taxon>
        <taxon>Actinomycetes</taxon>
        <taxon>Kineosporiales</taxon>
        <taxon>Kineosporiaceae</taxon>
        <taxon>Kineococcus</taxon>
    </lineage>
</organism>
<dbReference type="Proteomes" id="UP000238083">
    <property type="component" value="Unassembled WGS sequence"/>
</dbReference>
<keyword evidence="2" id="KW-1185">Reference proteome</keyword>
<comment type="caution">
    <text evidence="1">The sequence shown here is derived from an EMBL/GenBank/DDBJ whole genome shotgun (WGS) entry which is preliminary data.</text>
</comment>
<protein>
    <submittedName>
        <fullName evidence="1">Uncharacterized protein</fullName>
    </submittedName>
</protein>
<sequence length="305" mass="31868">MRTAPALDAACTRGLARWRACPGVDPRDVDASGAELADVLAPLARSAWPEVAWRCGVLTATGYPVELAWASRDAAVRWTCEVAGPEAPQAGRLERAGQLAGVDVAAWGAAQRGGPLRYGAWLGVRWLAGARRAKVYAELPTGTLPPGSWTPAARDLARAVLDLTWRMAGVNDDGSVELYARVPEPSWAQLRAVSATVGDTGALVAGVRGLLGERGEHLPRPSGLSLAVSPAGVPLALTWFTVAARVWSRDGSVGRSLERVVPALRAGSYPALAAGPADGRWRHGVVGAGVDAAGRTWFQAGLRPT</sequence>
<dbReference type="OrthoDB" id="5188586at2"/>
<accession>A0A2T0R8C4</accession>
<dbReference type="EMBL" id="PVZF01000002">
    <property type="protein sequence ID" value="PRY17417.1"/>
    <property type="molecule type" value="Genomic_DNA"/>
</dbReference>
<proteinExistence type="predicted"/>
<evidence type="ECO:0000313" key="1">
    <source>
        <dbReference type="EMBL" id="PRY17417.1"/>
    </source>
</evidence>
<name>A0A2T0R8C4_9ACTN</name>
<dbReference type="RefSeq" id="WP_106208169.1">
    <property type="nucleotide sequence ID" value="NZ_PVZF01000002.1"/>
</dbReference>
<gene>
    <name evidence="1" type="ORF">CLV37_102380</name>
</gene>